<sequence>MRALIALEDGTWFEGRSFTGAGETSGEVIFNTGMTGYQEVLTDPSYVGQMVCMTYPHIGNYGVNLEDVESDRVQVEAFIVKECCPTPSNWRAKESLPGYLKRHRVMGIEGIDTRALTRHLRIHGAQRGIISTEESDPARLSARARELPSMEGLNLADKVTPKGPYVWTGTEPKPVTLTNGHYDWPGTGPRVVAFDFGIKWNILRLLAAQGLDLLVVPASFTAEQVDALAPDALFYSNGPGDPAALPDVVGNLRILSERYPVAGICLGHQLLGLAMGGRTFKLKFGHHGLNHPVKDLTTGRIEISSQNHGFCVDVSSLDFLETTHVNLNDGTLEGFQHKHKPILAIQHHPEAGPGPHDSRYFFSRFRDMIRSSTGK</sequence>
<dbReference type="GO" id="GO:0044205">
    <property type="term" value="P:'de novo' UMP biosynthetic process"/>
    <property type="evidence" value="ECO:0007669"/>
    <property type="project" value="UniProtKB-UniRule"/>
</dbReference>
<dbReference type="GO" id="GO:0005524">
    <property type="term" value="F:ATP binding"/>
    <property type="evidence" value="ECO:0007669"/>
    <property type="project" value="UniProtKB-UniRule"/>
</dbReference>
<dbReference type="SUPFAM" id="SSF52021">
    <property type="entry name" value="Carbamoyl phosphate synthetase, small subunit N-terminal domain"/>
    <property type="match status" value="1"/>
</dbReference>
<feature type="active site" description="Nucleophile" evidence="11">
    <location>
        <position position="265"/>
    </location>
</feature>
<keyword evidence="5 11" id="KW-0547">Nucleotide-binding</keyword>
<dbReference type="GO" id="GO:0006207">
    <property type="term" value="P:'de novo' pyrimidine nucleobase biosynthetic process"/>
    <property type="evidence" value="ECO:0007669"/>
    <property type="project" value="InterPro"/>
</dbReference>
<dbReference type="Pfam" id="PF00117">
    <property type="entry name" value="GATase"/>
    <property type="match status" value="1"/>
</dbReference>
<comment type="catalytic activity">
    <reaction evidence="10 11">
        <text>L-glutamine + H2O = L-glutamate + NH4(+)</text>
        <dbReference type="Rhea" id="RHEA:15889"/>
        <dbReference type="ChEBI" id="CHEBI:15377"/>
        <dbReference type="ChEBI" id="CHEBI:28938"/>
        <dbReference type="ChEBI" id="CHEBI:29985"/>
        <dbReference type="ChEBI" id="CHEBI:58359"/>
    </reaction>
</comment>
<evidence type="ECO:0000256" key="11">
    <source>
        <dbReference type="HAMAP-Rule" id="MF_01209"/>
    </source>
</evidence>
<keyword evidence="6 11" id="KW-0067">ATP-binding</keyword>
<dbReference type="InterPro" id="IPR029062">
    <property type="entry name" value="Class_I_gatase-like"/>
</dbReference>
<dbReference type="Proteomes" id="UP000007844">
    <property type="component" value="Chromosome"/>
</dbReference>
<evidence type="ECO:0000256" key="1">
    <source>
        <dbReference type="ARBA" id="ARBA00004812"/>
    </source>
</evidence>
<keyword evidence="7 11" id="KW-0315">Glutamine amidotransferase</keyword>
<feature type="binding site" evidence="11">
    <location>
        <position position="269"/>
    </location>
    <ligand>
        <name>L-glutamine</name>
        <dbReference type="ChEBI" id="CHEBI:58359"/>
    </ligand>
</feature>
<comment type="pathway">
    <text evidence="2 11">Amino-acid biosynthesis; L-arginine biosynthesis; carbamoyl phosphate from bicarbonate: step 1/1.</text>
</comment>
<comment type="subunit">
    <text evidence="11">Composed of two chains; the small (or glutamine) chain promotes the hydrolysis of glutamine to ammonia, which is used by the large (or ammonia) chain to synthesize carbamoyl phosphate. Tetramer of heterodimers (alpha,beta)4.</text>
</comment>
<dbReference type="GO" id="GO:0004359">
    <property type="term" value="F:glutaminase activity"/>
    <property type="evidence" value="ECO:0007669"/>
    <property type="project" value="RHEA"/>
</dbReference>
<evidence type="ECO:0000256" key="10">
    <source>
        <dbReference type="ARBA" id="ARBA00049285"/>
    </source>
</evidence>
<dbReference type="InterPro" id="IPR006274">
    <property type="entry name" value="CarbamoylP_synth_ssu"/>
</dbReference>
<dbReference type="Gene3D" id="3.40.50.880">
    <property type="match status" value="1"/>
</dbReference>
<evidence type="ECO:0000256" key="6">
    <source>
        <dbReference type="ARBA" id="ARBA00022840"/>
    </source>
</evidence>
<keyword evidence="11" id="KW-0055">Arginine biosynthesis</keyword>
<name>F3YVA8_DESAF</name>
<accession>F3YVA8</accession>
<dbReference type="Gene3D" id="3.50.30.20">
    <property type="entry name" value="Carbamoyl-phosphate synthase small subunit, N-terminal domain"/>
    <property type="match status" value="1"/>
</dbReference>
<keyword evidence="14" id="KW-1185">Reference proteome</keyword>
<feature type="binding site" evidence="11">
    <location>
        <position position="240"/>
    </location>
    <ligand>
        <name>L-glutamine</name>
        <dbReference type="ChEBI" id="CHEBI:58359"/>
    </ligand>
</feature>
<dbReference type="GO" id="GO:0004088">
    <property type="term" value="F:carbamoyl-phosphate synthase (glutamine-hydrolyzing) activity"/>
    <property type="evidence" value="ECO:0007669"/>
    <property type="project" value="UniProtKB-UniRule"/>
</dbReference>
<evidence type="ECO:0000256" key="3">
    <source>
        <dbReference type="ARBA" id="ARBA00007800"/>
    </source>
</evidence>
<evidence type="ECO:0000313" key="14">
    <source>
        <dbReference type="Proteomes" id="UP000007844"/>
    </source>
</evidence>
<dbReference type="SMART" id="SM01097">
    <property type="entry name" value="CPSase_sm_chain"/>
    <property type="match status" value="1"/>
</dbReference>
<keyword evidence="11" id="KW-0028">Amino-acid biosynthesis</keyword>
<feature type="active site" evidence="11">
    <location>
        <position position="350"/>
    </location>
</feature>
<dbReference type="CDD" id="cd01744">
    <property type="entry name" value="GATase1_CPSase"/>
    <property type="match status" value="1"/>
</dbReference>
<dbReference type="GO" id="GO:0006526">
    <property type="term" value="P:L-arginine biosynthetic process"/>
    <property type="evidence" value="ECO:0007669"/>
    <property type="project" value="UniProtKB-UniRule"/>
</dbReference>
<dbReference type="InterPro" id="IPR017926">
    <property type="entry name" value="GATASE"/>
</dbReference>
<dbReference type="InterPro" id="IPR050472">
    <property type="entry name" value="Anth_synth/Amidotransfase"/>
</dbReference>
<feature type="active site" evidence="11">
    <location>
        <position position="348"/>
    </location>
</feature>
<dbReference type="PRINTS" id="PR00099">
    <property type="entry name" value="CPSGATASE"/>
</dbReference>
<feature type="binding site" evidence="11">
    <location>
        <position position="309"/>
    </location>
    <ligand>
        <name>L-glutamine</name>
        <dbReference type="ChEBI" id="CHEBI:58359"/>
    </ligand>
</feature>
<comment type="similarity">
    <text evidence="3 11">Belongs to the CarA family.</text>
</comment>
<dbReference type="NCBIfam" id="NF009475">
    <property type="entry name" value="PRK12838.1"/>
    <property type="match status" value="1"/>
</dbReference>
<dbReference type="PANTHER" id="PTHR43418">
    <property type="entry name" value="MULTIFUNCTIONAL TRYPTOPHAN BIOSYNTHESIS PROTEIN-RELATED"/>
    <property type="match status" value="1"/>
</dbReference>
<dbReference type="InterPro" id="IPR036480">
    <property type="entry name" value="CarbP_synth_ssu_N_sf"/>
</dbReference>
<organism evidence="13 14">
    <name type="scientific">Desulfocurvibacter africanus subsp. africanus str. Walvis Bay</name>
    <dbReference type="NCBI Taxonomy" id="690850"/>
    <lineage>
        <taxon>Bacteria</taxon>
        <taxon>Pseudomonadati</taxon>
        <taxon>Thermodesulfobacteriota</taxon>
        <taxon>Desulfovibrionia</taxon>
        <taxon>Desulfovibrionales</taxon>
        <taxon>Desulfovibrionaceae</taxon>
        <taxon>Desulfocurvibacter</taxon>
    </lineage>
</organism>
<dbReference type="PRINTS" id="PR00096">
    <property type="entry name" value="GATASE"/>
</dbReference>
<dbReference type="RefSeq" id="WP_014258367.1">
    <property type="nucleotide sequence ID" value="NC_016629.1"/>
</dbReference>
<dbReference type="InterPro" id="IPR035686">
    <property type="entry name" value="CPSase_GATase1"/>
</dbReference>
<evidence type="ECO:0000256" key="9">
    <source>
        <dbReference type="ARBA" id="ARBA00048816"/>
    </source>
</evidence>
<feature type="domain" description="Carbamoyl-phosphate synthase small subunit N-terminal" evidence="12">
    <location>
        <begin position="1"/>
        <end position="131"/>
    </location>
</feature>
<feature type="binding site" evidence="11">
    <location>
        <position position="238"/>
    </location>
    <ligand>
        <name>L-glutamine</name>
        <dbReference type="ChEBI" id="CHEBI:58359"/>
    </ligand>
</feature>
<proteinExistence type="inferred from homology"/>
<reference evidence="13 14" key="1">
    <citation type="journal article" date="2011" name="J. Bacteriol.">
        <title>Genome sequence of the mercury-methylating and pleomorphic Desulfovibrio africanus Strain Walvis Bay.</title>
        <authorList>
            <person name="Brown S.D."/>
            <person name="Wall J.D."/>
            <person name="Kucken A.M."/>
            <person name="Gilmour C.C."/>
            <person name="Podar M."/>
            <person name="Brandt C.C."/>
            <person name="Teshima H."/>
            <person name="Detter J.C."/>
            <person name="Han C.S."/>
            <person name="Land M.L."/>
            <person name="Lucas S."/>
            <person name="Han J."/>
            <person name="Pennacchio L."/>
            <person name="Nolan M."/>
            <person name="Pitluck S."/>
            <person name="Woyke T."/>
            <person name="Goodwin L."/>
            <person name="Palumbo A.V."/>
            <person name="Elias D.A."/>
        </authorList>
    </citation>
    <scope>NUCLEOTIDE SEQUENCE [LARGE SCALE GENOMIC DNA]</scope>
    <source>
        <strain evidence="13 14">Walvis Bay</strain>
    </source>
</reference>
<feature type="binding site" evidence="11">
    <location>
        <position position="45"/>
    </location>
    <ligand>
        <name>L-glutamine</name>
        <dbReference type="ChEBI" id="CHEBI:58359"/>
    </ligand>
</feature>
<dbReference type="EC" id="6.3.5.5" evidence="11"/>
<dbReference type="PRINTS" id="PR00097">
    <property type="entry name" value="ANTSNTHASEII"/>
</dbReference>
<feature type="region of interest" description="CPSase" evidence="11">
    <location>
        <begin position="1"/>
        <end position="189"/>
    </location>
</feature>
<protein>
    <recommendedName>
        <fullName evidence="11">Carbamoyl phosphate synthase small chain</fullName>
        <ecNumber evidence="11">6.3.5.5</ecNumber>
    </recommendedName>
    <alternativeName>
        <fullName evidence="11">Carbamoyl phosphate synthetase glutamine chain</fullName>
    </alternativeName>
</protein>
<dbReference type="SUPFAM" id="SSF52317">
    <property type="entry name" value="Class I glutamine amidotransferase-like"/>
    <property type="match status" value="1"/>
</dbReference>
<dbReference type="UniPathway" id="UPA00068">
    <property type="reaction ID" value="UER00171"/>
</dbReference>
<dbReference type="PROSITE" id="PS51273">
    <property type="entry name" value="GATASE_TYPE_1"/>
    <property type="match status" value="1"/>
</dbReference>
<evidence type="ECO:0000256" key="5">
    <source>
        <dbReference type="ARBA" id="ARBA00022741"/>
    </source>
</evidence>
<feature type="binding site" evidence="11">
    <location>
        <position position="266"/>
    </location>
    <ligand>
        <name>L-glutamine</name>
        <dbReference type="ChEBI" id="CHEBI:58359"/>
    </ligand>
</feature>
<dbReference type="GO" id="GO:0006541">
    <property type="term" value="P:glutamine metabolic process"/>
    <property type="evidence" value="ECO:0007669"/>
    <property type="project" value="InterPro"/>
</dbReference>
<gene>
    <name evidence="11" type="primary">carA</name>
    <name evidence="13" type="ORF">Desaf_0140</name>
</gene>
<dbReference type="KEGG" id="daf:Desaf_0140"/>
<dbReference type="Pfam" id="PF00988">
    <property type="entry name" value="CPSase_sm_chain"/>
    <property type="match status" value="1"/>
</dbReference>
<comment type="catalytic activity">
    <reaction evidence="9 11">
        <text>hydrogencarbonate + L-glutamine + 2 ATP + H2O = carbamoyl phosphate + L-glutamate + 2 ADP + phosphate + 2 H(+)</text>
        <dbReference type="Rhea" id="RHEA:18633"/>
        <dbReference type="ChEBI" id="CHEBI:15377"/>
        <dbReference type="ChEBI" id="CHEBI:15378"/>
        <dbReference type="ChEBI" id="CHEBI:17544"/>
        <dbReference type="ChEBI" id="CHEBI:29985"/>
        <dbReference type="ChEBI" id="CHEBI:30616"/>
        <dbReference type="ChEBI" id="CHEBI:43474"/>
        <dbReference type="ChEBI" id="CHEBI:58228"/>
        <dbReference type="ChEBI" id="CHEBI:58359"/>
        <dbReference type="ChEBI" id="CHEBI:456216"/>
        <dbReference type="EC" id="6.3.5.5"/>
    </reaction>
</comment>
<evidence type="ECO:0000256" key="2">
    <source>
        <dbReference type="ARBA" id="ARBA00005077"/>
    </source>
</evidence>
<dbReference type="STRING" id="690850.Desaf_0140"/>
<dbReference type="UniPathway" id="UPA00070">
    <property type="reaction ID" value="UER00115"/>
</dbReference>
<keyword evidence="8 11" id="KW-0665">Pyrimidine biosynthesis</keyword>
<feature type="binding site" evidence="11">
    <location>
        <position position="307"/>
    </location>
    <ligand>
        <name>L-glutamine</name>
        <dbReference type="ChEBI" id="CHEBI:58359"/>
    </ligand>
</feature>
<dbReference type="EMBL" id="CP003221">
    <property type="protein sequence ID" value="EGJ48500.1"/>
    <property type="molecule type" value="Genomic_DNA"/>
</dbReference>
<dbReference type="HOGENOM" id="CLU_035901_2_1_7"/>
<evidence type="ECO:0000256" key="7">
    <source>
        <dbReference type="ARBA" id="ARBA00022962"/>
    </source>
</evidence>
<dbReference type="NCBIfam" id="TIGR01368">
    <property type="entry name" value="CPSaseIIsmall"/>
    <property type="match status" value="1"/>
</dbReference>
<comment type="function">
    <text evidence="11">Small subunit of the glutamine-dependent carbamoyl phosphate synthetase (CPSase). CPSase catalyzes the formation of carbamoyl phosphate from the ammonia moiety of glutamine, carbonate, and phosphate donated by ATP, constituting the first step of 2 biosynthetic pathways, one leading to arginine and/or urea and the other to pyrimidine nucleotides. The small subunit (glutamine amidotransferase) binds and cleaves glutamine to supply the large subunit with the substrate ammonia.</text>
</comment>
<dbReference type="HAMAP" id="MF_01209">
    <property type="entry name" value="CPSase_S_chain"/>
    <property type="match status" value="1"/>
</dbReference>
<evidence type="ECO:0000256" key="8">
    <source>
        <dbReference type="ARBA" id="ARBA00022975"/>
    </source>
</evidence>
<dbReference type="AlphaFoldDB" id="F3YVA8"/>
<dbReference type="eggNOG" id="COG0505">
    <property type="taxonomic scope" value="Bacteria"/>
</dbReference>
<dbReference type="PANTHER" id="PTHR43418:SF7">
    <property type="entry name" value="CARBAMOYL-PHOSPHATE SYNTHASE SMALL CHAIN"/>
    <property type="match status" value="1"/>
</dbReference>
<keyword evidence="4 11" id="KW-0436">Ligase</keyword>
<evidence type="ECO:0000259" key="12">
    <source>
        <dbReference type="SMART" id="SM01097"/>
    </source>
</evidence>
<comment type="pathway">
    <text evidence="1 11">Pyrimidine metabolism; UMP biosynthesis via de novo pathway; (S)-dihydroorotate from bicarbonate: step 1/3.</text>
</comment>
<dbReference type="InterPro" id="IPR002474">
    <property type="entry name" value="CarbamoylP_synth_ssu_N"/>
</dbReference>
<feature type="binding site" evidence="11">
    <location>
        <position position="310"/>
    </location>
    <ligand>
        <name>L-glutamine</name>
        <dbReference type="ChEBI" id="CHEBI:58359"/>
    </ligand>
</feature>
<evidence type="ECO:0000256" key="4">
    <source>
        <dbReference type="ARBA" id="ARBA00022598"/>
    </source>
</evidence>
<evidence type="ECO:0000313" key="13">
    <source>
        <dbReference type="EMBL" id="EGJ48500.1"/>
    </source>
</evidence>
<dbReference type="FunFam" id="3.50.30.20:FF:000001">
    <property type="entry name" value="Carbamoyl-phosphate synthase small chain"/>
    <property type="match status" value="1"/>
</dbReference>